<reference evidence="2" key="1">
    <citation type="journal article" date="2014" name="Proc. Natl. Acad. Sci. U.S.A.">
        <title>Extensive sampling of basidiomycete genomes demonstrates inadequacy of the white-rot/brown-rot paradigm for wood decay fungi.</title>
        <authorList>
            <person name="Riley R."/>
            <person name="Salamov A.A."/>
            <person name="Brown D.W."/>
            <person name="Nagy L.G."/>
            <person name="Floudas D."/>
            <person name="Held B.W."/>
            <person name="Levasseur A."/>
            <person name="Lombard V."/>
            <person name="Morin E."/>
            <person name="Otillar R."/>
            <person name="Lindquist E.A."/>
            <person name="Sun H."/>
            <person name="LaButti K.M."/>
            <person name="Schmutz J."/>
            <person name="Jabbour D."/>
            <person name="Luo H."/>
            <person name="Baker S.E."/>
            <person name="Pisabarro A.G."/>
            <person name="Walton J.D."/>
            <person name="Blanchette R.A."/>
            <person name="Henrissat B."/>
            <person name="Martin F."/>
            <person name="Cullen D."/>
            <person name="Hibbett D.S."/>
            <person name="Grigoriev I.V."/>
        </authorList>
    </citation>
    <scope>NUCLEOTIDE SEQUENCE [LARGE SCALE GENOMIC DNA]</scope>
    <source>
        <strain evidence="2">FD-172 SS1</strain>
    </source>
</reference>
<dbReference type="HOGENOM" id="CLU_1677586_0_0_1"/>
<evidence type="ECO:0000313" key="1">
    <source>
        <dbReference type="EMBL" id="KDQ09880.1"/>
    </source>
</evidence>
<keyword evidence="2" id="KW-1185">Reference proteome</keyword>
<dbReference type="Proteomes" id="UP000027195">
    <property type="component" value="Unassembled WGS sequence"/>
</dbReference>
<dbReference type="EMBL" id="KL198073">
    <property type="protein sequence ID" value="KDQ09880.1"/>
    <property type="molecule type" value="Genomic_DNA"/>
</dbReference>
<sequence>MKTALTNFHGSCRPVAFVKVINFTKFLTASRAGKKMHLTARQPGWDMGTRVNSLHPTNYMTTSSHQSQLTGVDPFGFLVLLAACRAYSITPRREDPSSASIHLPHDQLIFCNWQAAFAKRRLERYNTSILLNDWLRGSNFSPRLHYPQRQMPPSSWL</sequence>
<organism evidence="1 2">
    <name type="scientific">Botryobasidium botryosum (strain FD-172 SS1)</name>
    <dbReference type="NCBI Taxonomy" id="930990"/>
    <lineage>
        <taxon>Eukaryota</taxon>
        <taxon>Fungi</taxon>
        <taxon>Dikarya</taxon>
        <taxon>Basidiomycota</taxon>
        <taxon>Agaricomycotina</taxon>
        <taxon>Agaricomycetes</taxon>
        <taxon>Cantharellales</taxon>
        <taxon>Botryobasidiaceae</taxon>
        <taxon>Botryobasidium</taxon>
    </lineage>
</organism>
<gene>
    <name evidence="1" type="ORF">BOTBODRAFT_505531</name>
</gene>
<proteinExistence type="predicted"/>
<dbReference type="InParanoid" id="A0A067M5B8"/>
<accession>A0A067M5B8</accession>
<protein>
    <submittedName>
        <fullName evidence="1">Uncharacterized protein</fullName>
    </submittedName>
</protein>
<evidence type="ECO:0000313" key="2">
    <source>
        <dbReference type="Proteomes" id="UP000027195"/>
    </source>
</evidence>
<name>A0A067M5B8_BOTB1</name>
<dbReference type="AlphaFoldDB" id="A0A067M5B8"/>